<comment type="caution">
    <text evidence="1">The sequence shown here is derived from an EMBL/GenBank/DDBJ whole genome shotgun (WGS) entry which is preliminary data.</text>
</comment>
<reference evidence="1" key="1">
    <citation type="submission" date="2013-05" db="EMBL/GenBank/DDBJ databases">
        <authorList>
            <person name="Harkins D.M."/>
            <person name="Durkin A.S."/>
            <person name="Brinkac L.M."/>
            <person name="Haft D.H."/>
            <person name="Selengut J.D."/>
            <person name="Sanka R."/>
            <person name="DePew J."/>
            <person name="Purushe J."/>
            <person name="Hartskeerl R.A."/>
            <person name="Ahmed A."/>
            <person name="van der Linden H."/>
            <person name="Goris M.G.A."/>
            <person name="Vinetz J.M."/>
            <person name="Sutton G.G."/>
            <person name="Nierman W.C."/>
            <person name="Fouts D.E."/>
        </authorList>
    </citation>
    <scope>NUCLEOTIDE SEQUENCE [LARGE SCALE GENOMIC DNA]</scope>
    <source>
        <strain evidence="1">L 60</strain>
    </source>
</reference>
<dbReference type="Proteomes" id="UP000018747">
    <property type="component" value="Unassembled WGS sequence"/>
</dbReference>
<sequence>MLFSNEFILDDKKCEKIFTAPVGAPYQSMNSTPALKKGYPSVSYFRLYFWQKIQRMTKPNS</sequence>
<keyword evidence="2" id="KW-1185">Reference proteome</keyword>
<dbReference type="AlphaFoldDB" id="V6HZN6"/>
<evidence type="ECO:0000313" key="2">
    <source>
        <dbReference type="Proteomes" id="UP000018747"/>
    </source>
</evidence>
<accession>V6HZN6</accession>
<proteinExistence type="predicted"/>
<evidence type="ECO:0000313" key="1">
    <source>
        <dbReference type="EMBL" id="EQA63370.1"/>
    </source>
</evidence>
<protein>
    <submittedName>
        <fullName evidence="1">Uncharacterized protein</fullName>
    </submittedName>
</protein>
<organism evidence="1 2">
    <name type="scientific">Leptospira alexanderi serovar Manhao 3 str. L 60</name>
    <dbReference type="NCBI Taxonomy" id="1049759"/>
    <lineage>
        <taxon>Bacteria</taxon>
        <taxon>Pseudomonadati</taxon>
        <taxon>Spirochaetota</taxon>
        <taxon>Spirochaetia</taxon>
        <taxon>Leptospirales</taxon>
        <taxon>Leptospiraceae</taxon>
        <taxon>Leptospira</taxon>
    </lineage>
</organism>
<dbReference type="EMBL" id="AHMT02000018">
    <property type="protein sequence ID" value="EQA63370.1"/>
    <property type="molecule type" value="Genomic_DNA"/>
</dbReference>
<gene>
    <name evidence="1" type="ORF">LEP1GSC062_0909</name>
</gene>
<name>V6HZN6_9LEPT</name>